<dbReference type="Proteomes" id="UP000663862">
    <property type="component" value="Unassembled WGS sequence"/>
</dbReference>
<dbReference type="EMBL" id="CAJNYV010000004">
    <property type="protein sequence ID" value="CAF3316866.1"/>
    <property type="molecule type" value="Genomic_DNA"/>
</dbReference>
<dbReference type="Proteomes" id="UP000663833">
    <property type="component" value="Unassembled WGS sequence"/>
</dbReference>
<dbReference type="EMBL" id="CAJNYU010003977">
    <property type="protein sequence ID" value="CAF3716414.1"/>
    <property type="molecule type" value="Genomic_DNA"/>
</dbReference>
<evidence type="ECO:0000313" key="5">
    <source>
        <dbReference type="EMBL" id="CAF3565338.1"/>
    </source>
</evidence>
<dbReference type="OrthoDB" id="9992551at2759"/>
<dbReference type="Proteomes" id="UP000663838">
    <property type="component" value="Unassembled WGS sequence"/>
</dbReference>
<proteinExistence type="predicted"/>
<evidence type="ECO:0000313" key="13">
    <source>
        <dbReference type="Proteomes" id="UP000663873"/>
    </source>
</evidence>
<dbReference type="Proteomes" id="UP000663848">
    <property type="component" value="Unassembled WGS sequence"/>
</dbReference>
<evidence type="ECO:0000313" key="8">
    <source>
        <dbReference type="EMBL" id="CAF4383012.1"/>
    </source>
</evidence>
<dbReference type="EMBL" id="CAJNYD010000033">
    <property type="protein sequence ID" value="CAF3185676.1"/>
    <property type="molecule type" value="Genomic_DNA"/>
</dbReference>
<evidence type="ECO:0000313" key="4">
    <source>
        <dbReference type="EMBL" id="CAF3316866.1"/>
    </source>
</evidence>
<dbReference type="EMBL" id="CAJNXB010000007">
    <property type="protein sequence ID" value="CAF2977906.1"/>
    <property type="molecule type" value="Genomic_DNA"/>
</dbReference>
<evidence type="ECO:0000313" key="12">
    <source>
        <dbReference type="Proteomes" id="UP000663851"/>
    </source>
</evidence>
<dbReference type="EMBL" id="CAJOBO010001351">
    <property type="protein sequence ID" value="CAF4368339.1"/>
    <property type="molecule type" value="Genomic_DNA"/>
</dbReference>
<organism evidence="7 12">
    <name type="scientific">Rotaria socialis</name>
    <dbReference type="NCBI Taxonomy" id="392032"/>
    <lineage>
        <taxon>Eukaryota</taxon>
        <taxon>Metazoa</taxon>
        <taxon>Spiralia</taxon>
        <taxon>Gnathifera</taxon>
        <taxon>Rotifera</taxon>
        <taxon>Eurotatoria</taxon>
        <taxon>Bdelloidea</taxon>
        <taxon>Philodinida</taxon>
        <taxon>Philodinidae</taxon>
        <taxon>Rotaria</taxon>
    </lineage>
</organism>
<dbReference type="Proteomes" id="UP000663825">
    <property type="component" value="Unassembled WGS sequence"/>
</dbReference>
<evidence type="ECO:0000256" key="1">
    <source>
        <dbReference type="SAM" id="SignalP"/>
    </source>
</evidence>
<evidence type="ECO:0000313" key="7">
    <source>
        <dbReference type="EMBL" id="CAF4368339.1"/>
    </source>
</evidence>
<dbReference type="Proteomes" id="UP000663873">
    <property type="component" value="Unassembled WGS sequence"/>
</dbReference>
<evidence type="ECO:0000313" key="6">
    <source>
        <dbReference type="EMBL" id="CAF3716414.1"/>
    </source>
</evidence>
<dbReference type="Proteomes" id="UP000663865">
    <property type="component" value="Unassembled WGS sequence"/>
</dbReference>
<evidence type="ECO:0000313" key="11">
    <source>
        <dbReference type="EMBL" id="CAF4746773.1"/>
    </source>
</evidence>
<keyword evidence="13" id="KW-1185">Reference proteome</keyword>
<keyword evidence="1" id="KW-0732">Signal</keyword>
<evidence type="ECO:0000313" key="2">
    <source>
        <dbReference type="EMBL" id="CAF2977906.1"/>
    </source>
</evidence>
<dbReference type="EMBL" id="CAJOBR010001747">
    <property type="protein sequence ID" value="CAF4632584.1"/>
    <property type="molecule type" value="Genomic_DNA"/>
</dbReference>
<dbReference type="Proteomes" id="UP000663869">
    <property type="component" value="Unassembled WGS sequence"/>
</dbReference>
<sequence>MRIFIHLVYFLTIILCILQRIIGKDCRCECCTTQNCSPKNIGYRTLWFCSEASSCTPVYCTDWYPQNCPPRGSPGQTRAICVSPGHAGRLLPTSCIIIVFVPNSIRRPMPKTDYPLWNTTTITTPYRRPTTVPQIRLDWLQSMGLISKTSTTKMKLYKPRV</sequence>
<dbReference type="EMBL" id="CAJOBQ010001568">
    <property type="protein sequence ID" value="CAF4498082.1"/>
    <property type="molecule type" value="Genomic_DNA"/>
</dbReference>
<dbReference type="Proteomes" id="UP000663851">
    <property type="component" value="Unassembled WGS sequence"/>
</dbReference>
<evidence type="ECO:0000313" key="3">
    <source>
        <dbReference type="EMBL" id="CAF3185676.1"/>
    </source>
</evidence>
<dbReference type="EMBL" id="CAJOBP010002958">
    <property type="protein sequence ID" value="CAF4383012.1"/>
    <property type="molecule type" value="Genomic_DNA"/>
</dbReference>
<comment type="caution">
    <text evidence="7">The sequence shown here is derived from an EMBL/GenBank/DDBJ whole genome shotgun (WGS) entry which is preliminary data.</text>
</comment>
<protein>
    <submittedName>
        <fullName evidence="7">Uncharacterized protein</fullName>
    </submittedName>
</protein>
<dbReference type="Proteomes" id="UP000663872">
    <property type="component" value="Unassembled WGS sequence"/>
</dbReference>
<dbReference type="EMBL" id="CAJOBS010001616">
    <property type="protein sequence ID" value="CAF4746773.1"/>
    <property type="molecule type" value="Genomic_DNA"/>
</dbReference>
<dbReference type="EMBL" id="CAJNYT010003452">
    <property type="protein sequence ID" value="CAF3565338.1"/>
    <property type="molecule type" value="Genomic_DNA"/>
</dbReference>
<gene>
    <name evidence="6" type="ORF">FME351_LOCUS28761</name>
    <name evidence="5" type="ORF">GRG538_LOCUS20945</name>
    <name evidence="7" type="ORF">HFQ381_LOCUS17878</name>
    <name evidence="4" type="ORF">KIK155_LOCUS108</name>
    <name evidence="3" type="ORF">LUA448_LOCUS1237</name>
    <name evidence="10" type="ORF">QYT958_LOCUS13587</name>
    <name evidence="2" type="ORF">TIS948_LOCUS281</name>
    <name evidence="11" type="ORF">TOA249_LOCUS20084</name>
    <name evidence="9" type="ORF">TSG867_LOCUS20858</name>
    <name evidence="8" type="ORF">UJA718_LOCUS17892</name>
</gene>
<feature type="signal peptide" evidence="1">
    <location>
        <begin position="1"/>
        <end position="23"/>
    </location>
</feature>
<evidence type="ECO:0000313" key="9">
    <source>
        <dbReference type="EMBL" id="CAF4498082.1"/>
    </source>
</evidence>
<name>A0A820M603_9BILA</name>
<feature type="chain" id="PRO_5036237047" evidence="1">
    <location>
        <begin position="24"/>
        <end position="161"/>
    </location>
</feature>
<accession>A0A820M603</accession>
<reference evidence="7" key="1">
    <citation type="submission" date="2021-02" db="EMBL/GenBank/DDBJ databases">
        <authorList>
            <person name="Nowell W R."/>
        </authorList>
    </citation>
    <scope>NUCLEOTIDE SEQUENCE</scope>
</reference>
<dbReference type="AlphaFoldDB" id="A0A820M603"/>
<evidence type="ECO:0000313" key="10">
    <source>
        <dbReference type="EMBL" id="CAF4632584.1"/>
    </source>
</evidence>